<accession>A0A495JIM8</accession>
<dbReference type="AlphaFoldDB" id="A0A495JIM8"/>
<dbReference type="Proteomes" id="UP000277671">
    <property type="component" value="Unassembled WGS sequence"/>
</dbReference>
<sequence>MDGRPHRTGTARPTGEPYALAVGLGEQRPALGKRETDSLVNHFRNVVGEFCGVPDQ</sequence>
<dbReference type="EMBL" id="RBKT01000001">
    <property type="protein sequence ID" value="RKR88182.1"/>
    <property type="molecule type" value="Genomic_DNA"/>
</dbReference>
<reference evidence="1 2" key="1">
    <citation type="submission" date="2018-10" db="EMBL/GenBank/DDBJ databases">
        <title>Sequencing the genomes of 1000 actinobacteria strains.</title>
        <authorList>
            <person name="Klenk H.-P."/>
        </authorList>
    </citation>
    <scope>NUCLEOTIDE SEQUENCE [LARGE SCALE GENOMIC DNA]</scope>
    <source>
        <strain evidence="1 2">DSM 45175</strain>
    </source>
</reference>
<organism evidence="1 2">
    <name type="scientific">Micromonospora pisi</name>
    <dbReference type="NCBI Taxonomy" id="589240"/>
    <lineage>
        <taxon>Bacteria</taxon>
        <taxon>Bacillati</taxon>
        <taxon>Actinomycetota</taxon>
        <taxon>Actinomycetes</taxon>
        <taxon>Micromonosporales</taxon>
        <taxon>Micromonosporaceae</taxon>
        <taxon>Micromonospora</taxon>
    </lineage>
</organism>
<proteinExistence type="predicted"/>
<gene>
    <name evidence="1" type="ORF">BDK92_2490</name>
</gene>
<name>A0A495JIM8_9ACTN</name>
<protein>
    <submittedName>
        <fullName evidence="1">Uncharacterized protein</fullName>
    </submittedName>
</protein>
<evidence type="ECO:0000313" key="1">
    <source>
        <dbReference type="EMBL" id="RKR88182.1"/>
    </source>
</evidence>
<keyword evidence="2" id="KW-1185">Reference proteome</keyword>
<comment type="caution">
    <text evidence="1">The sequence shown here is derived from an EMBL/GenBank/DDBJ whole genome shotgun (WGS) entry which is preliminary data.</text>
</comment>
<evidence type="ECO:0000313" key="2">
    <source>
        <dbReference type="Proteomes" id="UP000277671"/>
    </source>
</evidence>